<proteinExistence type="inferred from homology"/>
<dbReference type="SUPFAM" id="SSF54909">
    <property type="entry name" value="Dimeric alpha+beta barrel"/>
    <property type="match status" value="1"/>
</dbReference>
<protein>
    <submittedName>
        <fullName evidence="3">YciI family protein</fullName>
    </submittedName>
</protein>
<feature type="domain" description="YCII-related" evidence="2">
    <location>
        <begin position="3"/>
        <end position="114"/>
    </location>
</feature>
<accession>A0ABP6ZK18</accession>
<dbReference type="InterPro" id="IPR005545">
    <property type="entry name" value="YCII"/>
</dbReference>
<evidence type="ECO:0000313" key="4">
    <source>
        <dbReference type="Proteomes" id="UP001500630"/>
    </source>
</evidence>
<evidence type="ECO:0000313" key="3">
    <source>
        <dbReference type="EMBL" id="GAA3612327.1"/>
    </source>
</evidence>
<gene>
    <name evidence="3" type="ORF">GCM10022419_116620</name>
</gene>
<name>A0ABP6ZK18_9ACTN</name>
<evidence type="ECO:0000259" key="2">
    <source>
        <dbReference type="Pfam" id="PF03795"/>
    </source>
</evidence>
<dbReference type="Pfam" id="PF03795">
    <property type="entry name" value="YCII"/>
    <property type="match status" value="1"/>
</dbReference>
<reference evidence="4" key="1">
    <citation type="journal article" date="2019" name="Int. J. Syst. Evol. Microbiol.">
        <title>The Global Catalogue of Microorganisms (GCM) 10K type strain sequencing project: providing services to taxonomists for standard genome sequencing and annotation.</title>
        <authorList>
            <consortium name="The Broad Institute Genomics Platform"/>
            <consortium name="The Broad Institute Genome Sequencing Center for Infectious Disease"/>
            <person name="Wu L."/>
            <person name="Ma J."/>
        </authorList>
    </citation>
    <scope>NUCLEOTIDE SEQUENCE [LARGE SCALE GENOMIC DNA]</scope>
    <source>
        <strain evidence="4">JCM 17326</strain>
    </source>
</reference>
<sequence length="115" mass="12137">MAEYLVLIYDDESAVAGAGEQESGRLLAGHRRFMAAHETALRGGNALQSTATATSIRSDGAAGFSVTDAPFAETKEALVGYYLIEADDLDRAVAIAKQVPTFAGGVEVRPVRTFD</sequence>
<dbReference type="Proteomes" id="UP001500630">
    <property type="component" value="Unassembled WGS sequence"/>
</dbReference>
<comment type="similarity">
    <text evidence="1">Belongs to the YciI family.</text>
</comment>
<dbReference type="PANTHER" id="PTHR35174:SF3">
    <property type="entry name" value="BLL7171 PROTEIN"/>
    <property type="match status" value="1"/>
</dbReference>
<dbReference type="PANTHER" id="PTHR35174">
    <property type="entry name" value="BLL7171 PROTEIN-RELATED"/>
    <property type="match status" value="1"/>
</dbReference>
<comment type="caution">
    <text evidence="3">The sequence shown here is derived from an EMBL/GenBank/DDBJ whole genome shotgun (WGS) entry which is preliminary data.</text>
</comment>
<keyword evidence="4" id="KW-1185">Reference proteome</keyword>
<dbReference type="Gene3D" id="3.30.70.1060">
    <property type="entry name" value="Dimeric alpha+beta barrel"/>
    <property type="match status" value="1"/>
</dbReference>
<dbReference type="InterPro" id="IPR011008">
    <property type="entry name" value="Dimeric_a/b-barrel"/>
</dbReference>
<evidence type="ECO:0000256" key="1">
    <source>
        <dbReference type="ARBA" id="ARBA00007689"/>
    </source>
</evidence>
<organism evidence="3 4">
    <name type="scientific">Nonomuraea rosea</name>
    <dbReference type="NCBI Taxonomy" id="638574"/>
    <lineage>
        <taxon>Bacteria</taxon>
        <taxon>Bacillati</taxon>
        <taxon>Actinomycetota</taxon>
        <taxon>Actinomycetes</taxon>
        <taxon>Streptosporangiales</taxon>
        <taxon>Streptosporangiaceae</taxon>
        <taxon>Nonomuraea</taxon>
    </lineage>
</organism>
<dbReference type="RefSeq" id="WP_345576197.1">
    <property type="nucleotide sequence ID" value="NZ_BAABDQ010000048.1"/>
</dbReference>
<dbReference type="EMBL" id="BAABDQ010000048">
    <property type="protein sequence ID" value="GAA3612327.1"/>
    <property type="molecule type" value="Genomic_DNA"/>
</dbReference>